<evidence type="ECO:0000256" key="3">
    <source>
        <dbReference type="ARBA" id="ARBA00022801"/>
    </source>
</evidence>
<dbReference type="GO" id="GO:0004252">
    <property type="term" value="F:serine-type endopeptidase activity"/>
    <property type="evidence" value="ECO:0007669"/>
    <property type="project" value="InterPro"/>
</dbReference>
<evidence type="ECO:0000313" key="7">
    <source>
        <dbReference type="Proteomes" id="UP000230273"/>
    </source>
</evidence>
<evidence type="ECO:0000256" key="2">
    <source>
        <dbReference type="ARBA" id="ARBA00022670"/>
    </source>
</evidence>
<dbReference type="EMBL" id="PCRP01000046">
    <property type="protein sequence ID" value="PIP23513.1"/>
    <property type="molecule type" value="Genomic_DNA"/>
</dbReference>
<dbReference type="InterPro" id="IPR001940">
    <property type="entry name" value="Peptidase_S1C"/>
</dbReference>
<dbReference type="AlphaFoldDB" id="A0A2G9YXR9"/>
<dbReference type="Proteomes" id="UP000230273">
    <property type="component" value="Unassembled WGS sequence"/>
</dbReference>
<dbReference type="PANTHER" id="PTHR43343:SF3">
    <property type="entry name" value="PROTEASE DO-LIKE 8, CHLOROPLASTIC"/>
    <property type="match status" value="1"/>
</dbReference>
<dbReference type="PANTHER" id="PTHR43343">
    <property type="entry name" value="PEPTIDASE S12"/>
    <property type="match status" value="1"/>
</dbReference>
<dbReference type="GO" id="GO:0006508">
    <property type="term" value="P:proteolysis"/>
    <property type="evidence" value="ECO:0007669"/>
    <property type="project" value="UniProtKB-KW"/>
</dbReference>
<evidence type="ECO:0000256" key="4">
    <source>
        <dbReference type="SAM" id="Phobius"/>
    </source>
</evidence>
<dbReference type="Gene3D" id="2.30.42.10">
    <property type="match status" value="1"/>
</dbReference>
<keyword evidence="4" id="KW-0812">Transmembrane</keyword>
<organism evidence="6 7">
    <name type="scientific">Candidatus Nealsonbacteria bacterium CG23_combo_of_CG06-09_8_20_14_all_38_19</name>
    <dbReference type="NCBI Taxonomy" id="1974721"/>
    <lineage>
        <taxon>Bacteria</taxon>
        <taxon>Candidatus Nealsoniibacteriota</taxon>
    </lineage>
</organism>
<dbReference type="InterPro" id="IPR051201">
    <property type="entry name" value="Chloro_Bact_Ser_Proteases"/>
</dbReference>
<dbReference type="PRINTS" id="PR00834">
    <property type="entry name" value="PROTEASES2C"/>
</dbReference>
<evidence type="ECO:0000313" key="6">
    <source>
        <dbReference type="EMBL" id="PIP23513.1"/>
    </source>
</evidence>
<name>A0A2G9YXR9_9BACT</name>
<protein>
    <recommendedName>
        <fullName evidence="5">PDZ domain-containing protein</fullName>
    </recommendedName>
</protein>
<sequence>MENLPEEQKAPQFISSNVSPSVAIPQKRKKSKIPAIFALIFLFAILAGFAGGSVFTGFYFNEIKDYLKNFNIYLPTPSPSPTPTTIIEKEYVPATSQEEAVIKAVKEYSPAVVSIIISKDLPVIEQYYINPFGEGSPFGFEVPQYRQQGTQKQEVGGGSGFIISSDGLVLTNKHVVQDKEAEYTVLTTEGKKYPAKVLALDPVQDLALIKIDTKDETGKTFPTVKIGDSDNLQIGQTVIAIGNALGEFRNTVSVGVISGLGRTVTASSGGAFIETIEDVVQTDAAINKGNSGGPLLNLKGEVIGVNTAMAQDAQSIGFAIPINKAKRSIEQVKNTGKITYPFLGVRYVLINAQIKEEENLTVDYGAWIKRGDQGEEAVTQGSAAQKAGLIEGDIILEFNGEKITTDNSLAKIIMKYSPGDTVNLKILRSDQEKMISVTLGERSE</sequence>
<comment type="similarity">
    <text evidence="1">Belongs to the peptidase S1C family.</text>
</comment>
<dbReference type="Pfam" id="PF13180">
    <property type="entry name" value="PDZ_2"/>
    <property type="match status" value="1"/>
</dbReference>
<gene>
    <name evidence="6" type="ORF">COX36_02860</name>
</gene>
<evidence type="ECO:0000256" key="1">
    <source>
        <dbReference type="ARBA" id="ARBA00010541"/>
    </source>
</evidence>
<feature type="transmembrane region" description="Helical" evidence="4">
    <location>
        <begin position="36"/>
        <end position="60"/>
    </location>
</feature>
<dbReference type="Pfam" id="PF13365">
    <property type="entry name" value="Trypsin_2"/>
    <property type="match status" value="1"/>
</dbReference>
<keyword evidence="3" id="KW-0378">Hydrolase</keyword>
<dbReference type="SUPFAM" id="SSF50494">
    <property type="entry name" value="Trypsin-like serine proteases"/>
    <property type="match status" value="1"/>
</dbReference>
<comment type="caution">
    <text evidence="6">The sequence shown here is derived from an EMBL/GenBank/DDBJ whole genome shotgun (WGS) entry which is preliminary data.</text>
</comment>
<accession>A0A2G9YXR9</accession>
<evidence type="ECO:0000259" key="5">
    <source>
        <dbReference type="SMART" id="SM00228"/>
    </source>
</evidence>
<proteinExistence type="inferred from homology"/>
<keyword evidence="2" id="KW-0645">Protease</keyword>
<keyword evidence="4" id="KW-1133">Transmembrane helix</keyword>
<keyword evidence="4" id="KW-0472">Membrane</keyword>
<dbReference type="InterPro" id="IPR009003">
    <property type="entry name" value="Peptidase_S1_PA"/>
</dbReference>
<dbReference type="SUPFAM" id="SSF50156">
    <property type="entry name" value="PDZ domain-like"/>
    <property type="match status" value="1"/>
</dbReference>
<reference evidence="6 7" key="1">
    <citation type="submission" date="2017-09" db="EMBL/GenBank/DDBJ databases">
        <title>Depth-based differentiation of microbial function through sediment-hosted aquifers and enrichment of novel symbionts in the deep terrestrial subsurface.</title>
        <authorList>
            <person name="Probst A.J."/>
            <person name="Ladd B."/>
            <person name="Jarett J.K."/>
            <person name="Geller-Mcgrath D.E."/>
            <person name="Sieber C.M."/>
            <person name="Emerson J.B."/>
            <person name="Anantharaman K."/>
            <person name="Thomas B.C."/>
            <person name="Malmstrom R."/>
            <person name="Stieglmeier M."/>
            <person name="Klingl A."/>
            <person name="Woyke T."/>
            <person name="Ryan C.M."/>
            <person name="Banfield J.F."/>
        </authorList>
    </citation>
    <scope>NUCLEOTIDE SEQUENCE [LARGE SCALE GENOMIC DNA]</scope>
    <source>
        <strain evidence="6">CG23_combo_of_CG06-09_8_20_14_all_38_19</strain>
    </source>
</reference>
<dbReference type="InterPro" id="IPR043504">
    <property type="entry name" value="Peptidase_S1_PA_chymotrypsin"/>
</dbReference>
<dbReference type="InterPro" id="IPR001478">
    <property type="entry name" value="PDZ"/>
</dbReference>
<feature type="domain" description="PDZ" evidence="5">
    <location>
        <begin position="341"/>
        <end position="430"/>
    </location>
</feature>
<dbReference type="InterPro" id="IPR036034">
    <property type="entry name" value="PDZ_sf"/>
</dbReference>
<dbReference type="Gene3D" id="2.40.10.10">
    <property type="entry name" value="Trypsin-like serine proteases"/>
    <property type="match status" value="2"/>
</dbReference>
<dbReference type="SMART" id="SM00228">
    <property type="entry name" value="PDZ"/>
    <property type="match status" value="1"/>
</dbReference>